<dbReference type="SUPFAM" id="SSF49785">
    <property type="entry name" value="Galactose-binding domain-like"/>
    <property type="match status" value="1"/>
</dbReference>
<gene>
    <name evidence="1" type="ORF">GCM10022393_19460</name>
</gene>
<evidence type="ECO:0000313" key="1">
    <source>
        <dbReference type="EMBL" id="GAA3508401.1"/>
    </source>
</evidence>
<dbReference type="Proteomes" id="UP001500459">
    <property type="component" value="Unassembled WGS sequence"/>
</dbReference>
<dbReference type="EMBL" id="BAABCW010000006">
    <property type="protein sequence ID" value="GAA3508401.1"/>
    <property type="molecule type" value="Genomic_DNA"/>
</dbReference>
<name>A0ABP6UIF9_9FLAO</name>
<evidence type="ECO:0000313" key="2">
    <source>
        <dbReference type="Proteomes" id="UP001500459"/>
    </source>
</evidence>
<accession>A0ABP6UIF9</accession>
<proteinExistence type="predicted"/>
<reference evidence="2" key="1">
    <citation type="journal article" date="2019" name="Int. J. Syst. Evol. Microbiol.">
        <title>The Global Catalogue of Microorganisms (GCM) 10K type strain sequencing project: providing services to taxonomists for standard genome sequencing and annotation.</title>
        <authorList>
            <consortium name="The Broad Institute Genomics Platform"/>
            <consortium name="The Broad Institute Genome Sequencing Center for Infectious Disease"/>
            <person name="Wu L."/>
            <person name="Ma J."/>
        </authorList>
    </citation>
    <scope>NUCLEOTIDE SEQUENCE [LARGE SCALE GENOMIC DNA]</scope>
    <source>
        <strain evidence="2">JCM 17106</strain>
    </source>
</reference>
<sequence length="523" mass="56092">MVTFFVGCSEDENDLSFINSVASPTEVSAITTIAQDNTGLVTLTPLGTAVINFAIDFGDGSEIVEAIEPGSKIDHIYTEGSYQVKIIGNGLSGKSTETTQTVEVSFNAPENLVVTIENDTTVSKQVNVTASADFAMFFDVYFGETGNDEPVTATIGETASYVYTDPGTYTIKVVAKGGALATTEYTEEFLVTAIVQPITSAATPPGRAEEDVISIFSAAYIDEGGADYFPDWNQGSQGSGWGPFDVNGDDMLQYTNLSYQGIQFGAAVDVTSMEFIHLDVWTADEITIETSLISVVNGEQPYVSDLTPNEWTSIDIPISAYTDLGLIVDDIHQLKFVGAPWAEGTVFIDNIYFYKGTVQTIGAAPTPSLPAANVISMFSDAYTDIPVDTWITSWSNAVLNDIVLDGNATKEYSALDFVGIEATTTTIDATSMTHFHTDIYSSDFTEFKIKLVDFGADGAFGGGDDVEHEITFSSPATGTWVSLDIPLSDFTGLTTRANIAQLIYAGSPTSNTTVLIDNVYFHN</sequence>
<keyword evidence="2" id="KW-1185">Reference proteome</keyword>
<comment type="caution">
    <text evidence="1">The sequence shown here is derived from an EMBL/GenBank/DDBJ whole genome shotgun (WGS) entry which is preliminary data.</text>
</comment>
<organism evidence="1 2">
    <name type="scientific">Aquimarina addita</name>
    <dbReference type="NCBI Taxonomy" id="870485"/>
    <lineage>
        <taxon>Bacteria</taxon>
        <taxon>Pseudomonadati</taxon>
        <taxon>Bacteroidota</taxon>
        <taxon>Flavobacteriia</taxon>
        <taxon>Flavobacteriales</taxon>
        <taxon>Flavobacteriaceae</taxon>
        <taxon>Aquimarina</taxon>
    </lineage>
</organism>
<dbReference type="InterPro" id="IPR008979">
    <property type="entry name" value="Galactose-bd-like_sf"/>
</dbReference>
<dbReference type="Gene3D" id="2.60.120.430">
    <property type="entry name" value="Galactose-binding lectin"/>
    <property type="match status" value="2"/>
</dbReference>
<dbReference type="InterPro" id="IPR013783">
    <property type="entry name" value="Ig-like_fold"/>
</dbReference>
<protein>
    <recommendedName>
        <fullName evidence="3">PKD domain-containing protein</fullName>
    </recommendedName>
</protein>
<evidence type="ECO:0008006" key="3">
    <source>
        <dbReference type="Google" id="ProtNLM"/>
    </source>
</evidence>
<dbReference type="Gene3D" id="2.60.40.10">
    <property type="entry name" value="Immunoglobulins"/>
    <property type="match status" value="1"/>
</dbReference>